<keyword evidence="1" id="KW-1133">Transmembrane helix</keyword>
<dbReference type="Proteomes" id="UP000317648">
    <property type="component" value="Chromosome"/>
</dbReference>
<sequence length="30" mass="3130">MSFTPFAIAAGLSSLPIIGVVVVIIEEQRA</sequence>
<organism evidence="2 3">
    <name type="scientific">Lignipirellula cremea</name>
    <dbReference type="NCBI Taxonomy" id="2528010"/>
    <lineage>
        <taxon>Bacteria</taxon>
        <taxon>Pseudomonadati</taxon>
        <taxon>Planctomycetota</taxon>
        <taxon>Planctomycetia</taxon>
        <taxon>Pirellulales</taxon>
        <taxon>Pirellulaceae</taxon>
        <taxon>Lignipirellula</taxon>
    </lineage>
</organism>
<reference evidence="2 3" key="1">
    <citation type="submission" date="2019-02" db="EMBL/GenBank/DDBJ databases">
        <title>Deep-cultivation of Planctomycetes and their phenomic and genomic characterization uncovers novel biology.</title>
        <authorList>
            <person name="Wiegand S."/>
            <person name="Jogler M."/>
            <person name="Boedeker C."/>
            <person name="Pinto D."/>
            <person name="Vollmers J."/>
            <person name="Rivas-Marin E."/>
            <person name="Kohn T."/>
            <person name="Peeters S.H."/>
            <person name="Heuer A."/>
            <person name="Rast P."/>
            <person name="Oberbeckmann S."/>
            <person name="Bunk B."/>
            <person name="Jeske O."/>
            <person name="Meyerdierks A."/>
            <person name="Storesund J.E."/>
            <person name="Kallscheuer N."/>
            <person name="Luecker S."/>
            <person name="Lage O.M."/>
            <person name="Pohl T."/>
            <person name="Merkel B.J."/>
            <person name="Hornburger P."/>
            <person name="Mueller R.-W."/>
            <person name="Bruemmer F."/>
            <person name="Labrenz M."/>
            <person name="Spormann A.M."/>
            <person name="Op den Camp H."/>
            <person name="Overmann J."/>
            <person name="Amann R."/>
            <person name="Jetten M.S.M."/>
            <person name="Mascher T."/>
            <person name="Medema M.H."/>
            <person name="Devos D.P."/>
            <person name="Kaster A.-K."/>
            <person name="Ovreas L."/>
            <person name="Rohde M."/>
            <person name="Galperin M.Y."/>
            <person name="Jogler C."/>
        </authorList>
    </citation>
    <scope>NUCLEOTIDE SEQUENCE [LARGE SCALE GENOMIC DNA]</scope>
    <source>
        <strain evidence="2 3">Pla85_3_4</strain>
    </source>
</reference>
<keyword evidence="3" id="KW-1185">Reference proteome</keyword>
<accession>A0A518E500</accession>
<gene>
    <name evidence="2" type="ORF">Pla8534_70710</name>
</gene>
<evidence type="ECO:0000313" key="2">
    <source>
        <dbReference type="EMBL" id="QDU99159.1"/>
    </source>
</evidence>
<feature type="transmembrane region" description="Helical" evidence="1">
    <location>
        <begin position="6"/>
        <end position="25"/>
    </location>
</feature>
<proteinExistence type="predicted"/>
<evidence type="ECO:0000256" key="1">
    <source>
        <dbReference type="SAM" id="Phobius"/>
    </source>
</evidence>
<keyword evidence="1" id="KW-0472">Membrane</keyword>
<protein>
    <submittedName>
        <fullName evidence="2">Uncharacterized protein</fullName>
    </submittedName>
</protein>
<keyword evidence="1" id="KW-0812">Transmembrane</keyword>
<dbReference type="AlphaFoldDB" id="A0A518E500"/>
<evidence type="ECO:0000313" key="3">
    <source>
        <dbReference type="Proteomes" id="UP000317648"/>
    </source>
</evidence>
<dbReference type="KEGG" id="lcre:Pla8534_70710"/>
<name>A0A518E500_9BACT</name>
<dbReference type="EMBL" id="CP036433">
    <property type="protein sequence ID" value="QDU99159.1"/>
    <property type="molecule type" value="Genomic_DNA"/>
</dbReference>